<dbReference type="OrthoDB" id="2789670at2759"/>
<evidence type="ECO:0000256" key="14">
    <source>
        <dbReference type="RuleBase" id="RU000461"/>
    </source>
</evidence>
<feature type="region of interest" description="Disordered" evidence="15">
    <location>
        <begin position="285"/>
        <end position="309"/>
    </location>
</feature>
<keyword evidence="8" id="KW-0492">Microsome</keyword>
<keyword evidence="10 13" id="KW-0408">Iron</keyword>
<dbReference type="InterPro" id="IPR036396">
    <property type="entry name" value="Cyt_P450_sf"/>
</dbReference>
<feature type="transmembrane region" description="Helical" evidence="16">
    <location>
        <begin position="6"/>
        <end position="26"/>
    </location>
</feature>
<keyword evidence="5 13" id="KW-0349">Heme</keyword>
<dbReference type="Gene3D" id="1.10.630.10">
    <property type="entry name" value="Cytochrome P450"/>
    <property type="match status" value="1"/>
</dbReference>
<keyword evidence="7" id="KW-0256">Endoplasmic reticulum</keyword>
<comment type="similarity">
    <text evidence="4 14">Belongs to the cytochrome P450 family.</text>
</comment>
<evidence type="ECO:0000256" key="5">
    <source>
        <dbReference type="ARBA" id="ARBA00022617"/>
    </source>
</evidence>
<feature type="compositionally biased region" description="Basic and acidic residues" evidence="15">
    <location>
        <begin position="285"/>
        <end position="296"/>
    </location>
</feature>
<proteinExistence type="inferred from homology"/>
<dbReference type="PANTHER" id="PTHR24292:SF54">
    <property type="entry name" value="CYP9F3-RELATED"/>
    <property type="match status" value="1"/>
</dbReference>
<dbReference type="InterPro" id="IPR002402">
    <property type="entry name" value="Cyt_P450_E_grp-II"/>
</dbReference>
<dbReference type="GO" id="GO:0005506">
    <property type="term" value="F:iron ion binding"/>
    <property type="evidence" value="ECO:0007669"/>
    <property type="project" value="InterPro"/>
</dbReference>
<keyword evidence="16" id="KW-0812">Transmembrane</keyword>
<dbReference type="PANTHER" id="PTHR24292">
    <property type="entry name" value="CYTOCHROME P450"/>
    <property type="match status" value="1"/>
</dbReference>
<sequence>MEALFQSTVTALLGFIGATVLLLYWYSTSTFDYWKKTGVKSLKPLPLFGNIQHFILHKRSPAEVFQELYNKFEGERYGGIHQARTPVLLIRDPELIKHILVKDFCYFPGKGNHPDLKGDPLSYHLFNLEGEQWKYIRTKLTPAFTPGKLKIVYQHIDHYSEKLIEHLQKYAKNNEILDMYDILVNFTMDATSSCAFGVEANAMDDKDSEFKKMGRSIIHANGSTFIDILESISPNLLKIFRIRTFSRDVTSFFKMVIKKIMEYRDQSHVIKKDVMNLLMLARNKTTEEDSNKEEPQACKQMSNETSSNIRDEGFDDVVLTAQAAMFLRAGSEKASTIMSFCLNELALQPELQSELRAEIEAAKEEHGGKLTYEIVLGLKLLDRVVSESLRKYPLEANIFRVCGKPYKIPGSSVQLQEGTKVLIPVYAIHHDPKYYPDPEKFDPNRFTDISKSSRQQFTYLPFGEGPRICIGFRYGMLQVKVGLAALLLHYEFRACPMTKARPEFNTCSWITSPANGMWLKIHLRK</sequence>
<dbReference type="Pfam" id="PF00067">
    <property type="entry name" value="p450"/>
    <property type="match status" value="1"/>
</dbReference>
<feature type="binding site" description="axial binding residue" evidence="13">
    <location>
        <position position="469"/>
    </location>
    <ligand>
        <name>heme</name>
        <dbReference type="ChEBI" id="CHEBI:30413"/>
    </ligand>
    <ligandPart>
        <name>Fe</name>
        <dbReference type="ChEBI" id="CHEBI:18248"/>
    </ligandPart>
</feature>
<name>A0A2J7QZ37_9NEOP</name>
<evidence type="ECO:0000313" key="18">
    <source>
        <dbReference type="Proteomes" id="UP000235965"/>
    </source>
</evidence>
<dbReference type="STRING" id="105785.A0A2J7QZ37"/>
<dbReference type="GO" id="GO:0020037">
    <property type="term" value="F:heme binding"/>
    <property type="evidence" value="ECO:0007669"/>
    <property type="project" value="InterPro"/>
</dbReference>
<dbReference type="PRINTS" id="PR00385">
    <property type="entry name" value="P450"/>
</dbReference>
<reference evidence="17 18" key="1">
    <citation type="submission" date="2017-12" db="EMBL/GenBank/DDBJ databases">
        <title>Hemimetabolous genomes reveal molecular basis of termite eusociality.</title>
        <authorList>
            <person name="Harrison M.C."/>
            <person name="Jongepier E."/>
            <person name="Robertson H.M."/>
            <person name="Arning N."/>
            <person name="Bitard-Feildel T."/>
            <person name="Chao H."/>
            <person name="Childers C.P."/>
            <person name="Dinh H."/>
            <person name="Doddapaneni H."/>
            <person name="Dugan S."/>
            <person name="Gowin J."/>
            <person name="Greiner C."/>
            <person name="Han Y."/>
            <person name="Hu H."/>
            <person name="Hughes D.S.T."/>
            <person name="Huylmans A.-K."/>
            <person name="Kemena C."/>
            <person name="Kremer L.P.M."/>
            <person name="Lee S.L."/>
            <person name="Lopez-Ezquerra A."/>
            <person name="Mallet L."/>
            <person name="Monroy-Kuhn J.M."/>
            <person name="Moser A."/>
            <person name="Murali S.C."/>
            <person name="Muzny D.M."/>
            <person name="Otani S."/>
            <person name="Piulachs M.-D."/>
            <person name="Poelchau M."/>
            <person name="Qu J."/>
            <person name="Schaub F."/>
            <person name="Wada-Katsumata A."/>
            <person name="Worley K.C."/>
            <person name="Xie Q."/>
            <person name="Ylla G."/>
            <person name="Poulsen M."/>
            <person name="Gibbs R.A."/>
            <person name="Schal C."/>
            <person name="Richards S."/>
            <person name="Belles X."/>
            <person name="Korb J."/>
            <person name="Bornberg-Bauer E."/>
        </authorList>
    </citation>
    <scope>NUCLEOTIDE SEQUENCE [LARGE SCALE GENOMIC DNA]</scope>
    <source>
        <tissue evidence="17">Whole body</tissue>
    </source>
</reference>
<protein>
    <submittedName>
        <fullName evidence="17">Cytochrome P450 6k1</fullName>
    </submittedName>
</protein>
<feature type="compositionally biased region" description="Polar residues" evidence="15">
    <location>
        <begin position="299"/>
        <end position="308"/>
    </location>
</feature>
<evidence type="ECO:0000256" key="16">
    <source>
        <dbReference type="SAM" id="Phobius"/>
    </source>
</evidence>
<evidence type="ECO:0000256" key="1">
    <source>
        <dbReference type="ARBA" id="ARBA00001971"/>
    </source>
</evidence>
<dbReference type="GO" id="GO:0016705">
    <property type="term" value="F:oxidoreductase activity, acting on paired donors, with incorporation or reduction of molecular oxygen"/>
    <property type="evidence" value="ECO:0007669"/>
    <property type="project" value="InterPro"/>
</dbReference>
<dbReference type="EMBL" id="NEVH01009076">
    <property type="protein sequence ID" value="PNF33848.1"/>
    <property type="molecule type" value="Genomic_DNA"/>
</dbReference>
<evidence type="ECO:0000256" key="6">
    <source>
        <dbReference type="ARBA" id="ARBA00022723"/>
    </source>
</evidence>
<comment type="caution">
    <text evidence="17">The sequence shown here is derived from an EMBL/GenBank/DDBJ whole genome shotgun (WGS) entry which is preliminary data.</text>
</comment>
<evidence type="ECO:0000256" key="12">
    <source>
        <dbReference type="ARBA" id="ARBA00023136"/>
    </source>
</evidence>
<dbReference type="InterPro" id="IPR017972">
    <property type="entry name" value="Cyt_P450_CS"/>
</dbReference>
<dbReference type="InterPro" id="IPR050476">
    <property type="entry name" value="Insect_CytP450_Detox"/>
</dbReference>
<organism evidence="17 18">
    <name type="scientific">Cryptotermes secundus</name>
    <dbReference type="NCBI Taxonomy" id="105785"/>
    <lineage>
        <taxon>Eukaryota</taxon>
        <taxon>Metazoa</taxon>
        <taxon>Ecdysozoa</taxon>
        <taxon>Arthropoda</taxon>
        <taxon>Hexapoda</taxon>
        <taxon>Insecta</taxon>
        <taxon>Pterygota</taxon>
        <taxon>Neoptera</taxon>
        <taxon>Polyneoptera</taxon>
        <taxon>Dictyoptera</taxon>
        <taxon>Blattodea</taxon>
        <taxon>Blattoidea</taxon>
        <taxon>Termitoidae</taxon>
        <taxon>Kalotermitidae</taxon>
        <taxon>Cryptotermitinae</taxon>
        <taxon>Cryptotermes</taxon>
    </lineage>
</organism>
<keyword evidence="9 14" id="KW-0560">Oxidoreductase</keyword>
<keyword evidence="6 13" id="KW-0479">Metal-binding</keyword>
<keyword evidence="12 16" id="KW-0472">Membrane</keyword>
<dbReference type="GO" id="GO:0005789">
    <property type="term" value="C:endoplasmic reticulum membrane"/>
    <property type="evidence" value="ECO:0007669"/>
    <property type="project" value="UniProtKB-SubCell"/>
</dbReference>
<evidence type="ECO:0000256" key="10">
    <source>
        <dbReference type="ARBA" id="ARBA00023004"/>
    </source>
</evidence>
<dbReference type="InParanoid" id="A0A2J7QZ37"/>
<keyword evidence="18" id="KW-1185">Reference proteome</keyword>
<dbReference type="FunFam" id="1.10.630.10:FF:000042">
    <property type="entry name" value="Cytochrome P450"/>
    <property type="match status" value="1"/>
</dbReference>
<evidence type="ECO:0000256" key="4">
    <source>
        <dbReference type="ARBA" id="ARBA00010617"/>
    </source>
</evidence>
<dbReference type="Proteomes" id="UP000235965">
    <property type="component" value="Unassembled WGS sequence"/>
</dbReference>
<dbReference type="SUPFAM" id="SSF48264">
    <property type="entry name" value="Cytochrome P450"/>
    <property type="match status" value="1"/>
</dbReference>
<dbReference type="AlphaFoldDB" id="A0A2J7QZ37"/>
<evidence type="ECO:0000256" key="8">
    <source>
        <dbReference type="ARBA" id="ARBA00022848"/>
    </source>
</evidence>
<comment type="cofactor">
    <cofactor evidence="1 13">
        <name>heme</name>
        <dbReference type="ChEBI" id="CHEBI:30413"/>
    </cofactor>
</comment>
<dbReference type="CDD" id="cd11056">
    <property type="entry name" value="CYP6-like"/>
    <property type="match status" value="1"/>
</dbReference>
<evidence type="ECO:0000256" key="9">
    <source>
        <dbReference type="ARBA" id="ARBA00023002"/>
    </source>
</evidence>
<evidence type="ECO:0000256" key="2">
    <source>
        <dbReference type="ARBA" id="ARBA00004174"/>
    </source>
</evidence>
<evidence type="ECO:0000256" key="7">
    <source>
        <dbReference type="ARBA" id="ARBA00022824"/>
    </source>
</evidence>
<evidence type="ECO:0000256" key="3">
    <source>
        <dbReference type="ARBA" id="ARBA00004406"/>
    </source>
</evidence>
<keyword evidence="16" id="KW-1133">Transmembrane helix</keyword>
<evidence type="ECO:0000256" key="11">
    <source>
        <dbReference type="ARBA" id="ARBA00023033"/>
    </source>
</evidence>
<dbReference type="InterPro" id="IPR001128">
    <property type="entry name" value="Cyt_P450"/>
</dbReference>
<comment type="subcellular location">
    <subcellularLocation>
        <location evidence="3">Endoplasmic reticulum membrane</location>
        <topology evidence="3">Peripheral membrane protein</topology>
    </subcellularLocation>
    <subcellularLocation>
        <location evidence="2">Microsome membrane</location>
        <topology evidence="2">Peripheral membrane protein</topology>
    </subcellularLocation>
</comment>
<accession>A0A2J7QZ37</accession>
<dbReference type="GO" id="GO:0004497">
    <property type="term" value="F:monooxygenase activity"/>
    <property type="evidence" value="ECO:0007669"/>
    <property type="project" value="UniProtKB-KW"/>
</dbReference>
<dbReference type="PRINTS" id="PR00464">
    <property type="entry name" value="EP450II"/>
</dbReference>
<evidence type="ECO:0000256" key="15">
    <source>
        <dbReference type="SAM" id="MobiDB-lite"/>
    </source>
</evidence>
<dbReference type="PROSITE" id="PS00086">
    <property type="entry name" value="CYTOCHROME_P450"/>
    <property type="match status" value="1"/>
</dbReference>
<keyword evidence="11 14" id="KW-0503">Monooxygenase</keyword>
<evidence type="ECO:0000313" key="17">
    <source>
        <dbReference type="EMBL" id="PNF33848.1"/>
    </source>
</evidence>
<gene>
    <name evidence="17" type="primary">CYP6K1_4</name>
    <name evidence="17" type="ORF">B7P43_G07684</name>
</gene>
<evidence type="ECO:0000256" key="13">
    <source>
        <dbReference type="PIRSR" id="PIRSR602402-1"/>
    </source>
</evidence>